<sequence length="42" mass="4231">MPPITSPRVALLLDASLGVPPGEVAGRVVEDGLPGDRPPNIG</sequence>
<dbReference type="KEGG" id="tpla:ElP_09640"/>
<dbReference type="RefSeq" id="WP_261344403.1">
    <property type="nucleotide sequence ID" value="NZ_CP036426.1"/>
</dbReference>
<dbReference type="Proteomes" id="UP000317835">
    <property type="component" value="Chromosome"/>
</dbReference>
<dbReference type="EMBL" id="CP036426">
    <property type="protein sequence ID" value="QDV33122.1"/>
    <property type="molecule type" value="Genomic_DNA"/>
</dbReference>
<organism evidence="1 2">
    <name type="scientific">Tautonia plasticadhaerens</name>
    <dbReference type="NCBI Taxonomy" id="2527974"/>
    <lineage>
        <taxon>Bacteria</taxon>
        <taxon>Pseudomonadati</taxon>
        <taxon>Planctomycetota</taxon>
        <taxon>Planctomycetia</taxon>
        <taxon>Isosphaerales</taxon>
        <taxon>Isosphaeraceae</taxon>
        <taxon>Tautonia</taxon>
    </lineage>
</organism>
<protein>
    <submittedName>
        <fullName evidence="1">Uncharacterized protein</fullName>
    </submittedName>
</protein>
<gene>
    <name evidence="1" type="ORF">ElP_09640</name>
</gene>
<evidence type="ECO:0000313" key="2">
    <source>
        <dbReference type="Proteomes" id="UP000317835"/>
    </source>
</evidence>
<keyword evidence="2" id="KW-1185">Reference proteome</keyword>
<evidence type="ECO:0000313" key="1">
    <source>
        <dbReference type="EMBL" id="QDV33122.1"/>
    </source>
</evidence>
<reference evidence="1 2" key="1">
    <citation type="submission" date="2019-02" db="EMBL/GenBank/DDBJ databases">
        <title>Deep-cultivation of Planctomycetes and their phenomic and genomic characterization uncovers novel biology.</title>
        <authorList>
            <person name="Wiegand S."/>
            <person name="Jogler M."/>
            <person name="Boedeker C."/>
            <person name="Pinto D."/>
            <person name="Vollmers J."/>
            <person name="Rivas-Marin E."/>
            <person name="Kohn T."/>
            <person name="Peeters S.H."/>
            <person name="Heuer A."/>
            <person name="Rast P."/>
            <person name="Oberbeckmann S."/>
            <person name="Bunk B."/>
            <person name="Jeske O."/>
            <person name="Meyerdierks A."/>
            <person name="Storesund J.E."/>
            <person name="Kallscheuer N."/>
            <person name="Luecker S."/>
            <person name="Lage O.M."/>
            <person name="Pohl T."/>
            <person name="Merkel B.J."/>
            <person name="Hornburger P."/>
            <person name="Mueller R.-W."/>
            <person name="Bruemmer F."/>
            <person name="Labrenz M."/>
            <person name="Spormann A.M."/>
            <person name="Op den Camp H."/>
            <person name="Overmann J."/>
            <person name="Amann R."/>
            <person name="Jetten M.S.M."/>
            <person name="Mascher T."/>
            <person name="Medema M.H."/>
            <person name="Devos D.P."/>
            <person name="Kaster A.-K."/>
            <person name="Ovreas L."/>
            <person name="Rohde M."/>
            <person name="Galperin M.Y."/>
            <person name="Jogler C."/>
        </authorList>
    </citation>
    <scope>NUCLEOTIDE SEQUENCE [LARGE SCALE GENOMIC DNA]</scope>
    <source>
        <strain evidence="1 2">ElP</strain>
    </source>
</reference>
<name>A0A518GX25_9BACT</name>
<proteinExistence type="predicted"/>
<dbReference type="AlphaFoldDB" id="A0A518GX25"/>
<accession>A0A518GX25</accession>